<dbReference type="OrthoDB" id="5636356at2"/>
<proteinExistence type="predicted"/>
<dbReference type="Proteomes" id="UP000292639">
    <property type="component" value="Unassembled WGS sequence"/>
</dbReference>
<reference evidence="1 2" key="1">
    <citation type="submission" date="2018-06" db="EMBL/GenBank/DDBJ databases">
        <title>Three novel Pseudomonas species isolated from symptomatic oak.</title>
        <authorList>
            <person name="Bueno-Gonzalez V."/>
            <person name="Brady C."/>
        </authorList>
    </citation>
    <scope>NUCLEOTIDE SEQUENCE [LARGE SCALE GENOMIC DNA]</scope>
    <source>
        <strain evidence="1 2">P17C</strain>
    </source>
</reference>
<evidence type="ECO:0000313" key="1">
    <source>
        <dbReference type="EMBL" id="TBU96298.1"/>
    </source>
</evidence>
<keyword evidence="2" id="KW-1185">Reference proteome</keyword>
<comment type="caution">
    <text evidence="1">The sequence shown here is derived from an EMBL/GenBank/DDBJ whole genome shotgun (WGS) entry which is preliminary data.</text>
</comment>
<gene>
    <name evidence="1" type="ORF">DNJ96_11025</name>
</gene>
<name>A0A4Q9R8D2_9GAMM</name>
<dbReference type="EMBL" id="QJUP01000013">
    <property type="protein sequence ID" value="TBU96298.1"/>
    <property type="molecule type" value="Genomic_DNA"/>
</dbReference>
<sequence length="136" mass="15336">MNDKTEFSERLRSAMAASGYAPRPAVLRREFNSRYWGNPVTCQGASRWLRGLSIPSQDKLVVLAEWLSIEPQILRFGGEVTEHTGEQSNDWGIDLPPQEKETLGAYLGLPESKRQLAHELITSLAKLSRHCDLDDK</sequence>
<evidence type="ECO:0000313" key="2">
    <source>
        <dbReference type="Proteomes" id="UP000292639"/>
    </source>
</evidence>
<accession>A0A4Q9R8D2</accession>
<dbReference type="AlphaFoldDB" id="A0A4Q9R8D2"/>
<organism evidence="1 2">
    <name type="scientific">Stutzerimonas kirkiae</name>
    <dbReference type="NCBI Taxonomy" id="2211392"/>
    <lineage>
        <taxon>Bacteria</taxon>
        <taxon>Pseudomonadati</taxon>
        <taxon>Pseudomonadota</taxon>
        <taxon>Gammaproteobacteria</taxon>
        <taxon>Pseudomonadales</taxon>
        <taxon>Pseudomonadaceae</taxon>
        <taxon>Stutzerimonas</taxon>
    </lineage>
</organism>
<dbReference type="RefSeq" id="WP_131184034.1">
    <property type="nucleotide sequence ID" value="NZ_QJUO01000009.1"/>
</dbReference>
<protein>
    <submittedName>
        <fullName evidence="1">Transcriptional regulator</fullName>
    </submittedName>
</protein>